<protein>
    <submittedName>
        <fullName evidence="2">Uncharacterized protein</fullName>
    </submittedName>
</protein>
<accession>A0A5D4M8P7</accession>
<gene>
    <name evidence="2" type="ORF">FZC84_16805</name>
</gene>
<keyword evidence="1" id="KW-0472">Membrane</keyword>
<comment type="caution">
    <text evidence="2">The sequence shown here is derived from an EMBL/GenBank/DDBJ whole genome shotgun (WGS) entry which is preliminary data.</text>
</comment>
<evidence type="ECO:0000256" key="1">
    <source>
        <dbReference type="SAM" id="Phobius"/>
    </source>
</evidence>
<feature type="transmembrane region" description="Helical" evidence="1">
    <location>
        <begin position="7"/>
        <end position="27"/>
    </location>
</feature>
<keyword evidence="1" id="KW-0812">Transmembrane</keyword>
<reference evidence="2 3" key="1">
    <citation type="submission" date="2019-08" db="EMBL/GenBank/DDBJ databases">
        <title>Bacillus genomes from the desert of Cuatro Cienegas, Coahuila.</title>
        <authorList>
            <person name="Olmedo-Alvarez G."/>
        </authorList>
    </citation>
    <scope>NUCLEOTIDE SEQUENCE [LARGE SCALE GENOMIC DNA]</scope>
    <source>
        <strain evidence="2 3">CH128b_4D</strain>
    </source>
</reference>
<sequence>MHNLFQFLKWVIQAASIPIILVLVWFFDIRPFTSIFNYLDDVLKSDLSLKIKNKGIPPTILGAIDVALLTFIYNFLNIVISKVFSKPARVSIELRDRKSNKNFIALPFEEEKIGMQSPSHINLVGEIEIKYGKWVFDYILKGIRVNILWHSKWLSVEPQLFGASDIVKLYSRPGKLHFNLMDMLSESEPRTEIDGRLSIMANSNFKRDGHITIKVELNSSQKLVRLCFNWIILMLIKIEIKPCIISLEKGR</sequence>
<evidence type="ECO:0000313" key="3">
    <source>
        <dbReference type="Proteomes" id="UP000325182"/>
    </source>
</evidence>
<evidence type="ECO:0000313" key="2">
    <source>
        <dbReference type="EMBL" id="TYR98042.1"/>
    </source>
</evidence>
<dbReference type="EMBL" id="VTEG01000014">
    <property type="protein sequence ID" value="TYR98042.1"/>
    <property type="molecule type" value="Genomic_DNA"/>
</dbReference>
<dbReference type="Proteomes" id="UP000325182">
    <property type="component" value="Unassembled WGS sequence"/>
</dbReference>
<proteinExistence type="predicted"/>
<organism evidence="2 3">
    <name type="scientific">Rossellomorea vietnamensis</name>
    <dbReference type="NCBI Taxonomy" id="218284"/>
    <lineage>
        <taxon>Bacteria</taxon>
        <taxon>Bacillati</taxon>
        <taxon>Bacillota</taxon>
        <taxon>Bacilli</taxon>
        <taxon>Bacillales</taxon>
        <taxon>Bacillaceae</taxon>
        <taxon>Rossellomorea</taxon>
    </lineage>
</organism>
<dbReference type="RefSeq" id="WP_148954607.1">
    <property type="nucleotide sequence ID" value="NZ_VTEG01000014.1"/>
</dbReference>
<keyword evidence="1" id="KW-1133">Transmembrane helix</keyword>
<feature type="transmembrane region" description="Helical" evidence="1">
    <location>
        <begin position="55"/>
        <end position="76"/>
    </location>
</feature>
<name>A0A5D4M8P7_9BACI</name>
<dbReference type="AlphaFoldDB" id="A0A5D4M8P7"/>